<keyword evidence="12" id="KW-1185">Reference proteome</keyword>
<sequence length="120" mass="13223">MRVIQTAHSQKMLLGPIFILLCFAVIKGLFPLPCGDCFHTNCIDAWLKTKSECPICRKAVLPNELETNPHIPNNVQEPVRRQNTGGTTTGGSRPSNADGKRAQQASGTDQMSKNKLMEFI</sequence>
<dbReference type="Gene3D" id="3.30.40.10">
    <property type="entry name" value="Zinc/RING finger domain, C3HC4 (zinc finger)"/>
    <property type="match status" value="1"/>
</dbReference>
<dbReference type="Pfam" id="PF13639">
    <property type="entry name" value="zf-RING_2"/>
    <property type="match status" value="1"/>
</dbReference>
<proteinExistence type="predicted"/>
<comment type="subcellular location">
    <subcellularLocation>
        <location evidence="1">Membrane</location>
    </subcellularLocation>
</comment>
<dbReference type="InterPro" id="IPR001841">
    <property type="entry name" value="Znf_RING"/>
</dbReference>
<dbReference type="AlphaFoldDB" id="A0A914I0W1"/>
<evidence type="ECO:0000256" key="10">
    <source>
        <dbReference type="SAM" id="Phobius"/>
    </source>
</evidence>
<protein>
    <submittedName>
        <fullName evidence="13">RING-type domain-containing protein</fullName>
    </submittedName>
</protein>
<evidence type="ECO:0000256" key="8">
    <source>
        <dbReference type="PROSITE-ProRule" id="PRU00175"/>
    </source>
</evidence>
<dbReference type="GO" id="GO:0008270">
    <property type="term" value="F:zinc ion binding"/>
    <property type="evidence" value="ECO:0007669"/>
    <property type="project" value="UniProtKB-KW"/>
</dbReference>
<evidence type="ECO:0000259" key="11">
    <source>
        <dbReference type="PROSITE" id="PS50089"/>
    </source>
</evidence>
<evidence type="ECO:0000313" key="13">
    <source>
        <dbReference type="WBParaSite" id="Gr19_v10_g5863.t1"/>
    </source>
</evidence>
<dbReference type="PANTHER" id="PTHR46539">
    <property type="entry name" value="E3 UBIQUITIN-PROTEIN LIGASE ATL42"/>
    <property type="match status" value="1"/>
</dbReference>
<keyword evidence="7 10" id="KW-0472">Membrane</keyword>
<keyword evidence="4 8" id="KW-0863">Zinc-finger</keyword>
<dbReference type="WBParaSite" id="Gr19_v10_g5863.t1">
    <property type="protein sequence ID" value="Gr19_v10_g5863.t1"/>
    <property type="gene ID" value="Gr19_v10_g5863"/>
</dbReference>
<evidence type="ECO:0000256" key="9">
    <source>
        <dbReference type="SAM" id="MobiDB-lite"/>
    </source>
</evidence>
<accession>A0A914I0W1</accession>
<evidence type="ECO:0000313" key="12">
    <source>
        <dbReference type="Proteomes" id="UP000887572"/>
    </source>
</evidence>
<dbReference type="PANTHER" id="PTHR46539:SF1">
    <property type="entry name" value="E3 UBIQUITIN-PROTEIN LIGASE ATL42"/>
    <property type="match status" value="1"/>
</dbReference>
<evidence type="ECO:0000256" key="2">
    <source>
        <dbReference type="ARBA" id="ARBA00022692"/>
    </source>
</evidence>
<evidence type="ECO:0000256" key="4">
    <source>
        <dbReference type="ARBA" id="ARBA00022771"/>
    </source>
</evidence>
<keyword evidence="3" id="KW-0479">Metal-binding</keyword>
<evidence type="ECO:0000256" key="6">
    <source>
        <dbReference type="ARBA" id="ARBA00022989"/>
    </source>
</evidence>
<dbReference type="InterPro" id="IPR013083">
    <property type="entry name" value="Znf_RING/FYVE/PHD"/>
</dbReference>
<dbReference type="Proteomes" id="UP000887572">
    <property type="component" value="Unplaced"/>
</dbReference>
<dbReference type="PROSITE" id="PS50089">
    <property type="entry name" value="ZF_RING_2"/>
    <property type="match status" value="1"/>
</dbReference>
<name>A0A914I0W1_GLORO</name>
<keyword evidence="2 10" id="KW-0812">Transmembrane</keyword>
<evidence type="ECO:0000256" key="3">
    <source>
        <dbReference type="ARBA" id="ARBA00022723"/>
    </source>
</evidence>
<keyword evidence="6 10" id="KW-1133">Transmembrane helix</keyword>
<evidence type="ECO:0000256" key="5">
    <source>
        <dbReference type="ARBA" id="ARBA00022833"/>
    </source>
</evidence>
<evidence type="ECO:0000256" key="7">
    <source>
        <dbReference type="ARBA" id="ARBA00023136"/>
    </source>
</evidence>
<organism evidence="12 13">
    <name type="scientific">Globodera rostochiensis</name>
    <name type="common">Golden nematode worm</name>
    <name type="synonym">Heterodera rostochiensis</name>
    <dbReference type="NCBI Taxonomy" id="31243"/>
    <lineage>
        <taxon>Eukaryota</taxon>
        <taxon>Metazoa</taxon>
        <taxon>Ecdysozoa</taxon>
        <taxon>Nematoda</taxon>
        <taxon>Chromadorea</taxon>
        <taxon>Rhabditida</taxon>
        <taxon>Tylenchina</taxon>
        <taxon>Tylenchomorpha</taxon>
        <taxon>Tylenchoidea</taxon>
        <taxon>Heteroderidae</taxon>
        <taxon>Heteroderinae</taxon>
        <taxon>Globodera</taxon>
    </lineage>
</organism>
<feature type="compositionally biased region" description="Polar residues" evidence="9">
    <location>
        <begin position="103"/>
        <end position="113"/>
    </location>
</feature>
<feature type="domain" description="RING-type" evidence="11">
    <location>
        <begin position="21"/>
        <end position="57"/>
    </location>
</feature>
<dbReference type="GO" id="GO:0016020">
    <property type="term" value="C:membrane"/>
    <property type="evidence" value="ECO:0007669"/>
    <property type="project" value="UniProtKB-SubCell"/>
</dbReference>
<evidence type="ECO:0000256" key="1">
    <source>
        <dbReference type="ARBA" id="ARBA00004370"/>
    </source>
</evidence>
<dbReference type="SUPFAM" id="SSF57850">
    <property type="entry name" value="RING/U-box"/>
    <property type="match status" value="1"/>
</dbReference>
<reference evidence="13" key="1">
    <citation type="submission" date="2022-11" db="UniProtKB">
        <authorList>
            <consortium name="WormBaseParasite"/>
        </authorList>
    </citation>
    <scope>IDENTIFICATION</scope>
</reference>
<feature type="transmembrane region" description="Helical" evidence="10">
    <location>
        <begin position="12"/>
        <end position="32"/>
    </location>
</feature>
<feature type="region of interest" description="Disordered" evidence="9">
    <location>
        <begin position="65"/>
        <end position="113"/>
    </location>
</feature>
<keyword evidence="5" id="KW-0862">Zinc</keyword>